<comment type="similarity">
    <text evidence="1">Belongs to the archease family.</text>
</comment>
<dbReference type="InterPro" id="IPR036820">
    <property type="entry name" value="Archease_dom_sf"/>
</dbReference>
<gene>
    <name evidence="6" type="ORF">H6H03_09840</name>
</gene>
<protein>
    <submittedName>
        <fullName evidence="6">Archease</fullName>
    </submittedName>
</protein>
<organism evidence="6 7">
    <name type="scientific">Nostoc paludosum FACHB-159</name>
    <dbReference type="NCBI Taxonomy" id="2692908"/>
    <lineage>
        <taxon>Bacteria</taxon>
        <taxon>Bacillati</taxon>
        <taxon>Cyanobacteriota</taxon>
        <taxon>Cyanophyceae</taxon>
        <taxon>Nostocales</taxon>
        <taxon>Nostocaceae</taxon>
        <taxon>Nostoc</taxon>
    </lineage>
</organism>
<sequence length="142" mass="16251">MKSADLINLAGFQEVEHTADWAYRVWGRNLTELFIQAAIALYYLADVELTSESSITRKIQLQGVDYVSLLVAWLNELLYLHESENLAFNQFKILHLDAQSLEAEVTGTYVQNWQKFIKAVTYHNLSIQETEKGLEATLVLDV</sequence>
<comment type="caution">
    <text evidence="6">The sequence shown here is derived from an EMBL/GenBank/DDBJ whole genome shotgun (WGS) entry which is preliminary data.</text>
</comment>
<evidence type="ECO:0000256" key="4">
    <source>
        <dbReference type="ARBA" id="ARBA00022837"/>
    </source>
</evidence>
<keyword evidence="2" id="KW-0819">tRNA processing</keyword>
<evidence type="ECO:0000256" key="3">
    <source>
        <dbReference type="ARBA" id="ARBA00022723"/>
    </source>
</evidence>
<keyword evidence="3" id="KW-0479">Metal-binding</keyword>
<keyword evidence="4" id="KW-0106">Calcium</keyword>
<evidence type="ECO:0000256" key="2">
    <source>
        <dbReference type="ARBA" id="ARBA00022694"/>
    </source>
</evidence>
<dbReference type="InterPro" id="IPR002804">
    <property type="entry name" value="Archease"/>
</dbReference>
<evidence type="ECO:0000256" key="1">
    <source>
        <dbReference type="ARBA" id="ARBA00007963"/>
    </source>
</evidence>
<proteinExistence type="inferred from homology"/>
<dbReference type="SUPFAM" id="SSF69819">
    <property type="entry name" value="MTH1598-like"/>
    <property type="match status" value="1"/>
</dbReference>
<feature type="domain" description="Archease" evidence="5">
    <location>
        <begin position="12"/>
        <end position="142"/>
    </location>
</feature>
<dbReference type="RefSeq" id="WP_190954921.1">
    <property type="nucleotide sequence ID" value="NZ_JACJTU010000007.1"/>
</dbReference>
<dbReference type="Pfam" id="PF01951">
    <property type="entry name" value="Archease"/>
    <property type="match status" value="1"/>
</dbReference>
<dbReference type="Gene3D" id="3.55.10.10">
    <property type="entry name" value="Archease domain"/>
    <property type="match status" value="1"/>
</dbReference>
<dbReference type="Proteomes" id="UP000637383">
    <property type="component" value="Unassembled WGS sequence"/>
</dbReference>
<name>A0ABR8K7X1_9NOSO</name>
<dbReference type="PANTHER" id="PTHR12682">
    <property type="entry name" value="ARCHEASE"/>
    <property type="match status" value="1"/>
</dbReference>
<evidence type="ECO:0000259" key="5">
    <source>
        <dbReference type="Pfam" id="PF01951"/>
    </source>
</evidence>
<evidence type="ECO:0000313" key="7">
    <source>
        <dbReference type="Proteomes" id="UP000637383"/>
    </source>
</evidence>
<reference evidence="6 7" key="1">
    <citation type="journal article" date="2020" name="ISME J.">
        <title>Comparative genomics reveals insights into cyanobacterial evolution and habitat adaptation.</title>
        <authorList>
            <person name="Chen M.Y."/>
            <person name="Teng W.K."/>
            <person name="Zhao L."/>
            <person name="Hu C.X."/>
            <person name="Zhou Y.K."/>
            <person name="Han B.P."/>
            <person name="Song L.R."/>
            <person name="Shu W.S."/>
        </authorList>
    </citation>
    <scope>NUCLEOTIDE SEQUENCE [LARGE SCALE GENOMIC DNA]</scope>
    <source>
        <strain evidence="6 7">FACHB-159</strain>
    </source>
</reference>
<keyword evidence="7" id="KW-1185">Reference proteome</keyword>
<accession>A0ABR8K7X1</accession>
<evidence type="ECO:0000313" key="6">
    <source>
        <dbReference type="EMBL" id="MBD2734212.1"/>
    </source>
</evidence>
<dbReference type="InterPro" id="IPR023572">
    <property type="entry name" value="Archease_dom"/>
</dbReference>
<dbReference type="PANTHER" id="PTHR12682:SF11">
    <property type="entry name" value="PROTEIN ARCHEASE"/>
    <property type="match status" value="1"/>
</dbReference>
<dbReference type="EMBL" id="JACJTU010000007">
    <property type="protein sequence ID" value="MBD2734212.1"/>
    <property type="molecule type" value="Genomic_DNA"/>
</dbReference>